<sequence length="203" mass="22558">MNTPSHYILNLAVLGTLSPGFNGAITLGAIAPDFPIFAFYLVVRAIEKRPKETIWSEAYYEPFWQNCVAIGHSVPLAVLGLLACLYCGWQPGTLFFGSAILHSCLDFPVHNDDAHRHFFPISDYRFISPVSYWDPRHYGKIAASIEFLLVLATVPIVFNLLESPISKGILGAIALLYLWGYTRFYLPIPSPAKSSQTPQNPPS</sequence>
<dbReference type="Proteomes" id="UP000654482">
    <property type="component" value="Unassembled WGS sequence"/>
</dbReference>
<name>A0A8J7AP61_9CYAN</name>
<accession>A0A8J7AP61</accession>
<keyword evidence="1" id="KW-0812">Transmembrane</keyword>
<evidence type="ECO:0000256" key="1">
    <source>
        <dbReference type="SAM" id="Phobius"/>
    </source>
</evidence>
<feature type="transmembrane region" description="Helical" evidence="1">
    <location>
        <begin position="168"/>
        <end position="186"/>
    </location>
</feature>
<reference evidence="2" key="1">
    <citation type="submission" date="2020-10" db="EMBL/GenBank/DDBJ databases">
        <authorList>
            <person name="Castelo-Branco R."/>
            <person name="Eusebio N."/>
            <person name="Adriana R."/>
            <person name="Vieira A."/>
            <person name="Brugerolle De Fraissinette N."/>
            <person name="Rezende De Castro R."/>
            <person name="Schneider M.P."/>
            <person name="Vasconcelos V."/>
            <person name="Leao P.N."/>
        </authorList>
    </citation>
    <scope>NUCLEOTIDE SEQUENCE</scope>
    <source>
        <strain evidence="2">LEGE 07157</strain>
    </source>
</reference>
<feature type="transmembrane region" description="Helical" evidence="1">
    <location>
        <begin position="20"/>
        <end position="43"/>
    </location>
</feature>
<dbReference type="EMBL" id="JADEWZ010000006">
    <property type="protein sequence ID" value="MBE9115368.1"/>
    <property type="molecule type" value="Genomic_DNA"/>
</dbReference>
<keyword evidence="3" id="KW-1185">Reference proteome</keyword>
<comment type="caution">
    <text evidence="2">The sequence shown here is derived from an EMBL/GenBank/DDBJ whole genome shotgun (WGS) entry which is preliminary data.</text>
</comment>
<feature type="transmembrane region" description="Helical" evidence="1">
    <location>
        <begin position="63"/>
        <end position="89"/>
    </location>
</feature>
<evidence type="ECO:0000313" key="3">
    <source>
        <dbReference type="Proteomes" id="UP000654482"/>
    </source>
</evidence>
<organism evidence="2 3">
    <name type="scientific">Lusitaniella coriacea LEGE 07157</name>
    <dbReference type="NCBI Taxonomy" id="945747"/>
    <lineage>
        <taxon>Bacteria</taxon>
        <taxon>Bacillati</taxon>
        <taxon>Cyanobacteriota</taxon>
        <taxon>Cyanophyceae</taxon>
        <taxon>Spirulinales</taxon>
        <taxon>Lusitaniellaceae</taxon>
        <taxon>Lusitaniella</taxon>
    </lineage>
</organism>
<proteinExistence type="predicted"/>
<dbReference type="AlphaFoldDB" id="A0A8J7AP61"/>
<feature type="transmembrane region" description="Helical" evidence="1">
    <location>
        <begin position="141"/>
        <end position="161"/>
    </location>
</feature>
<evidence type="ECO:0000313" key="2">
    <source>
        <dbReference type="EMBL" id="MBE9115368.1"/>
    </source>
</evidence>
<keyword evidence="1" id="KW-1133">Transmembrane helix</keyword>
<keyword evidence="1" id="KW-0472">Membrane</keyword>
<evidence type="ECO:0008006" key="4">
    <source>
        <dbReference type="Google" id="ProtNLM"/>
    </source>
</evidence>
<dbReference type="RefSeq" id="WP_194028457.1">
    <property type="nucleotide sequence ID" value="NZ_JADEWZ010000006.1"/>
</dbReference>
<protein>
    <recommendedName>
        <fullName evidence="4">Metal-dependent hydrolase</fullName>
    </recommendedName>
</protein>
<gene>
    <name evidence="2" type="ORF">IQ249_05585</name>
</gene>